<dbReference type="OrthoDB" id="10378480at2759"/>
<feature type="region of interest" description="Disordered" evidence="1">
    <location>
        <begin position="218"/>
        <end position="240"/>
    </location>
</feature>
<feature type="compositionally biased region" description="Low complexity" evidence="1">
    <location>
        <begin position="411"/>
        <end position="423"/>
    </location>
</feature>
<feature type="region of interest" description="Disordered" evidence="1">
    <location>
        <begin position="150"/>
        <end position="184"/>
    </location>
</feature>
<name>U6KKD7_EIMTE</name>
<evidence type="ECO:0000313" key="4">
    <source>
        <dbReference type="Proteomes" id="UP000030747"/>
    </source>
</evidence>
<keyword evidence="2" id="KW-0812">Transmembrane</keyword>
<dbReference type="AlphaFoldDB" id="U6KKD7"/>
<feature type="compositionally biased region" description="Polar residues" evidence="1">
    <location>
        <begin position="218"/>
        <end position="236"/>
    </location>
</feature>
<sequence>MEYVRSSFVSPPSMSVALEAEETGVPQGASYREWLDHAAPPIQLRRRHRIGSPIVLSLAILLVATAVAYMVLRCGKLLTRLPPPTPFSARLLSSDVMTAQAAAAAATAAAAAAAAAANGPVAFGATQADRAEEELCSRQKGSVSAALSHISLAEDDEGEELETRGSLSELGQHSAPPAEGTAHRRRSLLQDVLTRTQRSHGSPSRDIGAHRQRGISNTLSQSTAHIGPSPSRSTFDLNRRSHHASHASLISHKLLTLRKPQGEPPYYSFPSVLDPAARSAFKTFMEFLKSRRSHRGKSSKTITFTLSGVHVAVDVVQLKGSFGRNWPDKATLGGTGEKLEQAVWKAVGTVWSRGGEPHVAAEMFEVKQDGSDSHSGKIEITVTACNEGHRSSFDSGSPLLDPSREQGAVGGASADSGSGEASRRGAVTWGMMEGSHASGGAEKLDRREAPRARWGIHSPQDVAEPFDLGARSPLQGPEPSRSVSWQDDPHKGSVSSAKARGSTGSGGFWASSSGLQSSAPEAHDVKASSSSTSHALPESAHSEGGSGPSEGGQEVRAPHSKTWFSKLRGPRYSFPKIKNESARIGLTKLMKKVMGFSLPSWAMRSVNVTFDVDGITVDITARELMHTTWGGKTIIEQAAPKVEDAYLKAVDRVRRKLPSSSAATETCSAQKLLRNGVVAGQIVFIVTATFVQQEPGFVLQFGSGGKQKEDSDEDEKPQRSKGHKKKRSSGLRSTVSHGHLDDASSSDEW</sequence>
<evidence type="ECO:0000256" key="2">
    <source>
        <dbReference type="SAM" id="Phobius"/>
    </source>
</evidence>
<dbReference type="EMBL" id="HG673751">
    <property type="protein sequence ID" value="CDJ37291.1"/>
    <property type="molecule type" value="Genomic_DNA"/>
</dbReference>
<feature type="region of interest" description="Disordered" evidence="1">
    <location>
        <begin position="388"/>
        <end position="423"/>
    </location>
</feature>
<reference evidence="3" key="2">
    <citation type="submission" date="2013-10" db="EMBL/GenBank/DDBJ databases">
        <authorList>
            <person name="Aslett M."/>
        </authorList>
    </citation>
    <scope>NUCLEOTIDE SEQUENCE [LARGE SCALE GENOMIC DNA]</scope>
    <source>
        <strain evidence="3">Houghton</strain>
    </source>
</reference>
<feature type="region of interest" description="Disordered" evidence="1">
    <location>
        <begin position="701"/>
        <end position="749"/>
    </location>
</feature>
<dbReference type="RefSeq" id="XP_013228129.1">
    <property type="nucleotide sequence ID" value="XM_013372675.1"/>
</dbReference>
<gene>
    <name evidence="3" type="ORF">ETH_00012730</name>
</gene>
<feature type="region of interest" description="Disordered" evidence="1">
    <location>
        <begin position="193"/>
        <end position="212"/>
    </location>
</feature>
<dbReference type="Proteomes" id="UP000030747">
    <property type="component" value="Unassembled WGS sequence"/>
</dbReference>
<dbReference type="VEuPathDB" id="ToxoDB:ETH2_0849100"/>
<feature type="compositionally biased region" description="Polar residues" evidence="1">
    <location>
        <begin position="193"/>
        <end position="202"/>
    </location>
</feature>
<feature type="region of interest" description="Disordered" evidence="1">
    <location>
        <begin position="456"/>
        <end position="562"/>
    </location>
</feature>
<keyword evidence="2" id="KW-0472">Membrane</keyword>
<evidence type="ECO:0000256" key="1">
    <source>
        <dbReference type="SAM" id="MobiDB-lite"/>
    </source>
</evidence>
<protein>
    <submittedName>
        <fullName evidence="3">Uncharacterized protein</fullName>
    </submittedName>
</protein>
<feature type="compositionally biased region" description="Basic residues" evidence="1">
    <location>
        <begin position="719"/>
        <end position="729"/>
    </location>
</feature>
<evidence type="ECO:0000313" key="3">
    <source>
        <dbReference type="EMBL" id="CDJ37291.1"/>
    </source>
</evidence>
<keyword evidence="4" id="KW-1185">Reference proteome</keyword>
<dbReference type="GeneID" id="25251713"/>
<feature type="transmembrane region" description="Helical" evidence="2">
    <location>
        <begin position="54"/>
        <end position="72"/>
    </location>
</feature>
<accession>U6KKD7</accession>
<reference evidence="3" key="1">
    <citation type="submission" date="2013-10" db="EMBL/GenBank/DDBJ databases">
        <title>Genomic analysis of the causative agents of coccidiosis in chickens.</title>
        <authorList>
            <person name="Reid A.J."/>
            <person name="Blake D."/>
            <person name="Billington K."/>
            <person name="Browne H."/>
            <person name="Dunn M."/>
            <person name="Hung S."/>
            <person name="Kawahara F."/>
            <person name="Miranda-Saavedra D."/>
            <person name="Mourier T."/>
            <person name="Nagra H."/>
            <person name="Otto T.D."/>
            <person name="Rawlings N."/>
            <person name="Sanchez A."/>
            <person name="Sanders M."/>
            <person name="Subramaniam C."/>
            <person name="Tay Y."/>
            <person name="Dear P."/>
            <person name="Doerig C."/>
            <person name="Gruber A."/>
            <person name="Parkinson J."/>
            <person name="Shirley M."/>
            <person name="Wan K.L."/>
            <person name="Berriman M."/>
            <person name="Tomley F."/>
            <person name="Pain A."/>
        </authorList>
    </citation>
    <scope>NUCLEOTIDE SEQUENCE [LARGE SCALE GENOMIC DNA]</scope>
    <source>
        <strain evidence="3">Houghton</strain>
    </source>
</reference>
<organism evidence="3 4">
    <name type="scientific">Eimeria tenella</name>
    <name type="common">Coccidian parasite</name>
    <dbReference type="NCBI Taxonomy" id="5802"/>
    <lineage>
        <taxon>Eukaryota</taxon>
        <taxon>Sar</taxon>
        <taxon>Alveolata</taxon>
        <taxon>Apicomplexa</taxon>
        <taxon>Conoidasida</taxon>
        <taxon>Coccidia</taxon>
        <taxon>Eucoccidiorida</taxon>
        <taxon>Eimeriorina</taxon>
        <taxon>Eimeriidae</taxon>
        <taxon>Eimeria</taxon>
    </lineage>
</organism>
<feature type="compositionally biased region" description="Polar residues" evidence="1">
    <location>
        <begin position="510"/>
        <end position="519"/>
    </location>
</feature>
<keyword evidence="2" id="KW-1133">Transmembrane helix</keyword>
<proteinExistence type="predicted"/>
<dbReference type="VEuPathDB" id="ToxoDB:ETH_00012730"/>